<evidence type="ECO:0000256" key="1">
    <source>
        <dbReference type="ARBA" id="ARBA00004651"/>
    </source>
</evidence>
<evidence type="ECO:0000256" key="2">
    <source>
        <dbReference type="ARBA" id="ARBA00007242"/>
    </source>
</evidence>
<dbReference type="AlphaFoldDB" id="A0A834BZN7"/>
<keyword evidence="6 10" id="KW-0675">Receptor</keyword>
<evidence type="ECO:0000256" key="5">
    <source>
        <dbReference type="ARBA" id="ARBA00023040"/>
    </source>
</evidence>
<dbReference type="EMBL" id="WKFB01000527">
    <property type="protein sequence ID" value="KAF6720394.1"/>
    <property type="molecule type" value="Genomic_DNA"/>
</dbReference>
<organism evidence="10 11">
    <name type="scientific">Oryzias melastigma</name>
    <name type="common">Marine medaka</name>
    <dbReference type="NCBI Taxonomy" id="30732"/>
    <lineage>
        <taxon>Eukaryota</taxon>
        <taxon>Metazoa</taxon>
        <taxon>Chordata</taxon>
        <taxon>Craniata</taxon>
        <taxon>Vertebrata</taxon>
        <taxon>Euteleostomi</taxon>
        <taxon>Actinopterygii</taxon>
        <taxon>Neopterygii</taxon>
        <taxon>Teleostei</taxon>
        <taxon>Neoteleostei</taxon>
        <taxon>Acanthomorphata</taxon>
        <taxon>Ovalentaria</taxon>
        <taxon>Atherinomorphae</taxon>
        <taxon>Beloniformes</taxon>
        <taxon>Adrianichthyidae</taxon>
        <taxon>Oryziinae</taxon>
        <taxon>Oryzias</taxon>
    </lineage>
</organism>
<comment type="similarity">
    <text evidence="2">Belongs to the G-protein coupled receptor 3 family.</text>
</comment>
<keyword evidence="8" id="KW-0807">Transducer</keyword>
<keyword evidence="7" id="KW-0325">Glycoprotein</keyword>
<evidence type="ECO:0000313" key="11">
    <source>
        <dbReference type="Proteomes" id="UP000646548"/>
    </source>
</evidence>
<keyword evidence="3" id="KW-1003">Cell membrane</keyword>
<dbReference type="InterPro" id="IPR043458">
    <property type="entry name" value="GPR158/179"/>
</dbReference>
<evidence type="ECO:0000256" key="3">
    <source>
        <dbReference type="ARBA" id="ARBA00022475"/>
    </source>
</evidence>
<dbReference type="InterPro" id="IPR054714">
    <property type="entry name" value="GPR158_179_extracellular"/>
</dbReference>
<evidence type="ECO:0000256" key="4">
    <source>
        <dbReference type="ARBA" id="ARBA00022729"/>
    </source>
</evidence>
<evidence type="ECO:0000256" key="8">
    <source>
        <dbReference type="ARBA" id="ARBA00023224"/>
    </source>
</evidence>
<accession>A0A834BZN7</accession>
<dbReference type="PANTHER" id="PTHR32546">
    <property type="entry name" value="G-PROTEIN COUPLED RECEPTOR 158-RELATED"/>
    <property type="match status" value="1"/>
</dbReference>
<comment type="subcellular location">
    <subcellularLocation>
        <location evidence="1">Cell membrane</location>
        <topology evidence="1">Multi-pass membrane protein</topology>
    </subcellularLocation>
</comment>
<evidence type="ECO:0000256" key="6">
    <source>
        <dbReference type="ARBA" id="ARBA00023170"/>
    </source>
</evidence>
<dbReference type="PANTHER" id="PTHR32546:SF27">
    <property type="entry name" value="G PROTEIN-COUPLED RECEPTOR 158B"/>
    <property type="match status" value="1"/>
</dbReference>
<feature type="domain" description="GPR158/179 extracellular" evidence="9">
    <location>
        <begin position="1"/>
        <end position="36"/>
    </location>
</feature>
<evidence type="ECO:0000256" key="7">
    <source>
        <dbReference type="ARBA" id="ARBA00023180"/>
    </source>
</evidence>
<dbReference type="Proteomes" id="UP000646548">
    <property type="component" value="Unassembled WGS sequence"/>
</dbReference>
<comment type="caution">
    <text evidence="10">The sequence shown here is derived from an EMBL/GenBank/DDBJ whole genome shotgun (WGS) entry which is preliminary data.</text>
</comment>
<dbReference type="GO" id="GO:0004930">
    <property type="term" value="F:G protein-coupled receptor activity"/>
    <property type="evidence" value="ECO:0007669"/>
    <property type="project" value="UniProtKB-KW"/>
</dbReference>
<gene>
    <name evidence="10" type="ORF">FQA47_002875</name>
</gene>
<dbReference type="Pfam" id="PF22572">
    <property type="entry name" value="GPR158_179_EC"/>
    <property type="match status" value="1"/>
</dbReference>
<keyword evidence="4" id="KW-0732">Signal</keyword>
<sequence>GVVRVDVNLQNVDINQCSNSGWFAGTHRCNLTSMELAPPPLLLITTSALAFLPTGASFSTGQLPSLLRSALLRQTGGEKQPHTPVSIASDIHGEGHNFTYNLLRSSSSRAD</sequence>
<evidence type="ECO:0000313" key="10">
    <source>
        <dbReference type="EMBL" id="KAF6720394.1"/>
    </source>
</evidence>
<evidence type="ECO:0000259" key="9">
    <source>
        <dbReference type="Pfam" id="PF22572"/>
    </source>
</evidence>
<proteinExistence type="inferred from homology"/>
<keyword evidence="5" id="KW-0297">G-protein coupled receptor</keyword>
<protein>
    <submittedName>
        <fullName evidence="10">Putative G-protein coupled receptor 158</fullName>
    </submittedName>
</protein>
<reference evidence="10" key="1">
    <citation type="journal article" name="BMC Genomics">
        <title>Long-read sequencing and de novo genome assembly of marine medaka (Oryzias melastigma).</title>
        <authorList>
            <person name="Liang P."/>
            <person name="Saqib H.S.A."/>
            <person name="Ni X."/>
            <person name="Shen Y."/>
        </authorList>
    </citation>
    <scope>NUCLEOTIDE SEQUENCE</scope>
    <source>
        <strain evidence="10">Bigg-433</strain>
    </source>
</reference>
<name>A0A834BZN7_ORYME</name>
<dbReference type="GO" id="GO:0005886">
    <property type="term" value="C:plasma membrane"/>
    <property type="evidence" value="ECO:0007669"/>
    <property type="project" value="UniProtKB-SubCell"/>
</dbReference>
<feature type="non-terminal residue" evidence="10">
    <location>
        <position position="1"/>
    </location>
</feature>
<keyword evidence="3" id="KW-0472">Membrane</keyword>